<dbReference type="Gramene" id="OMO70291">
    <property type="protein sequence ID" value="OMO70291"/>
    <property type="gene ID" value="CCACVL1_19001"/>
</dbReference>
<keyword evidence="2" id="KW-1185">Reference proteome</keyword>
<reference evidence="1 2" key="1">
    <citation type="submission" date="2013-09" db="EMBL/GenBank/DDBJ databases">
        <title>Corchorus capsularis genome sequencing.</title>
        <authorList>
            <person name="Alam M."/>
            <person name="Haque M.S."/>
            <person name="Islam M.S."/>
            <person name="Emdad E.M."/>
            <person name="Islam M.M."/>
            <person name="Ahmed B."/>
            <person name="Halim A."/>
            <person name="Hossen Q.M.M."/>
            <person name="Hossain M.Z."/>
            <person name="Ahmed R."/>
            <person name="Khan M.M."/>
            <person name="Islam R."/>
            <person name="Rashid M.M."/>
            <person name="Khan S.A."/>
            <person name="Rahman M.S."/>
            <person name="Alam M."/>
        </authorList>
    </citation>
    <scope>NUCLEOTIDE SEQUENCE [LARGE SCALE GENOMIC DNA]</scope>
    <source>
        <strain evidence="2">cv. CVL-1</strain>
        <tissue evidence="1">Whole seedling</tissue>
    </source>
</reference>
<evidence type="ECO:0000313" key="1">
    <source>
        <dbReference type="EMBL" id="OMO70291.1"/>
    </source>
</evidence>
<proteinExistence type="predicted"/>
<sequence length="40" mass="4513">QNGRNPGGRNVAECRLDTAPIQMYSRMLNVSKWLHVCISP</sequence>
<dbReference type="Proteomes" id="UP000188268">
    <property type="component" value="Unassembled WGS sequence"/>
</dbReference>
<evidence type="ECO:0000313" key="2">
    <source>
        <dbReference type="Proteomes" id="UP000188268"/>
    </source>
</evidence>
<name>A0A1R3HIZ1_COCAP</name>
<gene>
    <name evidence="1" type="ORF">CCACVL1_19001</name>
</gene>
<feature type="non-terminal residue" evidence="1">
    <location>
        <position position="1"/>
    </location>
</feature>
<dbReference type="AlphaFoldDB" id="A0A1R3HIZ1"/>
<accession>A0A1R3HIZ1</accession>
<organism evidence="1 2">
    <name type="scientific">Corchorus capsularis</name>
    <name type="common">Jute</name>
    <dbReference type="NCBI Taxonomy" id="210143"/>
    <lineage>
        <taxon>Eukaryota</taxon>
        <taxon>Viridiplantae</taxon>
        <taxon>Streptophyta</taxon>
        <taxon>Embryophyta</taxon>
        <taxon>Tracheophyta</taxon>
        <taxon>Spermatophyta</taxon>
        <taxon>Magnoliopsida</taxon>
        <taxon>eudicotyledons</taxon>
        <taxon>Gunneridae</taxon>
        <taxon>Pentapetalae</taxon>
        <taxon>rosids</taxon>
        <taxon>malvids</taxon>
        <taxon>Malvales</taxon>
        <taxon>Malvaceae</taxon>
        <taxon>Grewioideae</taxon>
        <taxon>Apeibeae</taxon>
        <taxon>Corchorus</taxon>
    </lineage>
</organism>
<dbReference type="EMBL" id="AWWV01011823">
    <property type="protein sequence ID" value="OMO70291.1"/>
    <property type="molecule type" value="Genomic_DNA"/>
</dbReference>
<protein>
    <submittedName>
        <fullName evidence="1">Uncharacterized protein</fullName>
    </submittedName>
</protein>
<comment type="caution">
    <text evidence="1">The sequence shown here is derived from an EMBL/GenBank/DDBJ whole genome shotgun (WGS) entry which is preliminary data.</text>
</comment>